<evidence type="ECO:0000256" key="6">
    <source>
        <dbReference type="ARBA" id="ARBA00022989"/>
    </source>
</evidence>
<dbReference type="PANTHER" id="PTHR30472:SF25">
    <property type="entry name" value="ABC TRANSPORTER PERMEASE PROTEIN MJ0876-RELATED"/>
    <property type="match status" value="1"/>
</dbReference>
<dbReference type="Pfam" id="PF01032">
    <property type="entry name" value="FecCD"/>
    <property type="match status" value="1"/>
</dbReference>
<feature type="transmembrane region" description="Helical" evidence="8">
    <location>
        <begin position="249"/>
        <end position="275"/>
    </location>
</feature>
<feature type="transmembrane region" description="Helical" evidence="8">
    <location>
        <begin position="68"/>
        <end position="87"/>
    </location>
</feature>
<feature type="transmembrane region" description="Helical" evidence="8">
    <location>
        <begin position="320"/>
        <end position="337"/>
    </location>
</feature>
<dbReference type="Gene3D" id="1.10.3470.10">
    <property type="entry name" value="ABC transporter involved in vitamin B12 uptake, BtuC"/>
    <property type="match status" value="1"/>
</dbReference>
<dbReference type="AlphaFoldDB" id="A0A095Y317"/>
<keyword evidence="4" id="KW-1003">Cell membrane</keyword>
<evidence type="ECO:0000256" key="5">
    <source>
        <dbReference type="ARBA" id="ARBA00022692"/>
    </source>
</evidence>
<keyword evidence="6 8" id="KW-1133">Transmembrane helix</keyword>
<evidence type="ECO:0000256" key="7">
    <source>
        <dbReference type="ARBA" id="ARBA00023136"/>
    </source>
</evidence>
<organism evidence="9 10">
    <name type="scientific">Corynebacterium freneyi DNF00450</name>
    <dbReference type="NCBI Taxonomy" id="1287475"/>
    <lineage>
        <taxon>Bacteria</taxon>
        <taxon>Bacillati</taxon>
        <taxon>Actinomycetota</taxon>
        <taxon>Actinomycetes</taxon>
        <taxon>Mycobacteriales</taxon>
        <taxon>Corynebacteriaceae</taxon>
        <taxon>Corynebacterium</taxon>
    </lineage>
</organism>
<dbReference type="GO" id="GO:0005886">
    <property type="term" value="C:plasma membrane"/>
    <property type="evidence" value="ECO:0007669"/>
    <property type="project" value="UniProtKB-SubCell"/>
</dbReference>
<dbReference type="RefSeq" id="WP_052054191.1">
    <property type="nucleotide sequence ID" value="NZ_JRNE01000052.1"/>
</dbReference>
<evidence type="ECO:0000256" key="1">
    <source>
        <dbReference type="ARBA" id="ARBA00004651"/>
    </source>
</evidence>
<dbReference type="InterPro" id="IPR000522">
    <property type="entry name" value="ABC_transptr_permease_BtuC"/>
</dbReference>
<evidence type="ECO:0000256" key="8">
    <source>
        <dbReference type="SAM" id="Phobius"/>
    </source>
</evidence>
<accession>A0A095Y317</accession>
<evidence type="ECO:0000313" key="9">
    <source>
        <dbReference type="EMBL" id="KGF16653.1"/>
    </source>
</evidence>
<gene>
    <name evidence="9" type="ORF">HMPREF1650_07065</name>
</gene>
<comment type="caution">
    <text evidence="9">The sequence shown here is derived from an EMBL/GenBank/DDBJ whole genome shotgun (WGS) entry which is preliminary data.</text>
</comment>
<dbReference type="Proteomes" id="UP000029548">
    <property type="component" value="Unassembled WGS sequence"/>
</dbReference>
<dbReference type="EMBL" id="JRNE01000052">
    <property type="protein sequence ID" value="KGF16653.1"/>
    <property type="molecule type" value="Genomic_DNA"/>
</dbReference>
<keyword evidence="3" id="KW-0813">Transport</keyword>
<proteinExistence type="inferred from homology"/>
<comment type="subcellular location">
    <subcellularLocation>
        <location evidence="1">Cell membrane</location>
        <topology evidence="1">Multi-pass membrane protein</topology>
    </subcellularLocation>
</comment>
<reference evidence="9" key="1">
    <citation type="submission" date="2014-07" db="EMBL/GenBank/DDBJ databases">
        <authorList>
            <person name="McCorrison J."/>
            <person name="Sanka R."/>
            <person name="Torralba M."/>
            <person name="Gillis M."/>
            <person name="Haft D.H."/>
            <person name="Methe B."/>
            <person name="Sutton G."/>
            <person name="Nelson K.E."/>
        </authorList>
    </citation>
    <scope>NUCLEOTIDE SEQUENCE [LARGE SCALE GENOMIC DNA]</scope>
    <source>
        <strain evidence="9">DNF00450</strain>
    </source>
</reference>
<dbReference type="PANTHER" id="PTHR30472">
    <property type="entry name" value="FERRIC ENTEROBACTIN TRANSPORT SYSTEM PERMEASE PROTEIN"/>
    <property type="match status" value="1"/>
</dbReference>
<name>A0A095Y317_9CORY</name>
<dbReference type="eggNOG" id="COG0609">
    <property type="taxonomic scope" value="Bacteria"/>
</dbReference>
<keyword evidence="7 8" id="KW-0472">Membrane</keyword>
<feature type="transmembrane region" description="Helical" evidence="8">
    <location>
        <begin position="129"/>
        <end position="150"/>
    </location>
</feature>
<comment type="similarity">
    <text evidence="2">Belongs to the binding-protein-dependent transport system permease family. FecCD subfamily.</text>
</comment>
<dbReference type="GO" id="GO:0022857">
    <property type="term" value="F:transmembrane transporter activity"/>
    <property type="evidence" value="ECO:0007669"/>
    <property type="project" value="InterPro"/>
</dbReference>
<sequence>MDAAARTRRRRAVIVHVVLAVALVATVLWSATVGQYGTGVVDSLKSIVGAGGEADVVMWQVRLPRIALALFVGAGLAIAGVALQAVFGNPLAEPGLVGVSSGAAVGAAAVTVAGGAALPAALGATAASWAIAAGAFAGGVLATAVVAATARGGRDVARIILVGVAVNAVCGGLVSGLTFIAEPAARDRIVFWQMGSFAGGDWTSTAIVAAVTVPAAAVLWALARRLDLLGLGEAQAGHLGVDVVTLRRVVITLTALVVAVGVAFSGIIVFIGLVVPHALRLILGPGHSALLPASLLGGALVATLADLAARTLVTGADLPLGMLTSLVGGPLFFWLLLRGGRAVRR</sequence>
<dbReference type="SUPFAM" id="SSF81345">
    <property type="entry name" value="ABC transporter involved in vitamin B12 uptake, BtuC"/>
    <property type="match status" value="1"/>
</dbReference>
<feature type="transmembrane region" description="Helical" evidence="8">
    <location>
        <begin position="156"/>
        <end position="181"/>
    </location>
</feature>
<evidence type="ECO:0000313" key="10">
    <source>
        <dbReference type="Proteomes" id="UP000029548"/>
    </source>
</evidence>
<keyword evidence="5 8" id="KW-0812">Transmembrane</keyword>
<feature type="transmembrane region" description="Helical" evidence="8">
    <location>
        <begin position="202"/>
        <end position="223"/>
    </location>
</feature>
<evidence type="ECO:0000256" key="4">
    <source>
        <dbReference type="ARBA" id="ARBA00022475"/>
    </source>
</evidence>
<feature type="transmembrane region" description="Helical" evidence="8">
    <location>
        <begin position="99"/>
        <end position="122"/>
    </location>
</feature>
<evidence type="ECO:0000256" key="3">
    <source>
        <dbReference type="ARBA" id="ARBA00022448"/>
    </source>
</evidence>
<dbReference type="GO" id="GO:0033214">
    <property type="term" value="P:siderophore-iron import into cell"/>
    <property type="evidence" value="ECO:0007669"/>
    <property type="project" value="TreeGrafter"/>
</dbReference>
<dbReference type="CDD" id="cd06550">
    <property type="entry name" value="TM_ABC_iron-siderophores_like"/>
    <property type="match status" value="1"/>
</dbReference>
<protein>
    <submittedName>
        <fullName evidence="9">ABC transporter permease</fullName>
    </submittedName>
</protein>
<dbReference type="InterPro" id="IPR037294">
    <property type="entry name" value="ABC_BtuC-like"/>
</dbReference>
<evidence type="ECO:0000256" key="2">
    <source>
        <dbReference type="ARBA" id="ARBA00007935"/>
    </source>
</evidence>
<feature type="transmembrane region" description="Helical" evidence="8">
    <location>
        <begin position="12"/>
        <end position="31"/>
    </location>
</feature>